<dbReference type="Pfam" id="PF05425">
    <property type="entry name" value="CopD"/>
    <property type="match status" value="1"/>
</dbReference>
<dbReference type="EMBL" id="JAJAGO010000002">
    <property type="protein sequence ID" value="MCT2589333.1"/>
    <property type="molecule type" value="Genomic_DNA"/>
</dbReference>
<dbReference type="InterPro" id="IPR007348">
    <property type="entry name" value="CopC_dom"/>
</dbReference>
<accession>A0ABT2JN75</accession>
<evidence type="ECO:0000256" key="5">
    <source>
        <dbReference type="ARBA" id="ARBA00022729"/>
    </source>
</evidence>
<feature type="transmembrane region" description="Helical" evidence="10">
    <location>
        <begin position="163"/>
        <end position="183"/>
    </location>
</feature>
<evidence type="ECO:0000256" key="11">
    <source>
        <dbReference type="SAM" id="SignalP"/>
    </source>
</evidence>
<name>A0ABT2JN75_9ACTN</name>
<feature type="transmembrane region" description="Helical" evidence="10">
    <location>
        <begin position="386"/>
        <end position="403"/>
    </location>
</feature>
<feature type="compositionally biased region" description="Basic and acidic residues" evidence="9">
    <location>
        <begin position="269"/>
        <end position="284"/>
    </location>
</feature>
<feature type="compositionally biased region" description="Gly residues" evidence="9">
    <location>
        <begin position="450"/>
        <end position="460"/>
    </location>
</feature>
<dbReference type="Gene3D" id="2.60.40.1220">
    <property type="match status" value="1"/>
</dbReference>
<dbReference type="InterPro" id="IPR014756">
    <property type="entry name" value="Ig_E-set"/>
</dbReference>
<feature type="region of interest" description="Disordered" evidence="9">
    <location>
        <begin position="269"/>
        <end position="300"/>
    </location>
</feature>
<keyword evidence="2" id="KW-1003">Cell membrane</keyword>
<feature type="signal peptide" evidence="11">
    <location>
        <begin position="1"/>
        <end position="38"/>
    </location>
</feature>
<keyword evidence="15" id="KW-1185">Reference proteome</keyword>
<evidence type="ECO:0000256" key="8">
    <source>
        <dbReference type="ARBA" id="ARBA00023136"/>
    </source>
</evidence>
<feature type="domain" description="Copper resistance protein D" evidence="13">
    <location>
        <begin position="378"/>
        <end position="449"/>
    </location>
</feature>
<feature type="compositionally biased region" description="Polar residues" evidence="9">
    <location>
        <begin position="610"/>
        <end position="619"/>
    </location>
</feature>
<keyword evidence="7" id="KW-0186">Copper</keyword>
<evidence type="ECO:0000256" key="3">
    <source>
        <dbReference type="ARBA" id="ARBA00022692"/>
    </source>
</evidence>
<comment type="subcellular location">
    <subcellularLocation>
        <location evidence="1">Cell membrane</location>
        <topology evidence="1">Multi-pass membrane protein</topology>
    </subcellularLocation>
</comment>
<evidence type="ECO:0000256" key="6">
    <source>
        <dbReference type="ARBA" id="ARBA00022989"/>
    </source>
</evidence>
<reference evidence="14 15" key="1">
    <citation type="submission" date="2021-10" db="EMBL/GenBank/DDBJ databases">
        <title>Streptomyces gossypii sp. nov., isolated from soil collected from cotton field.</title>
        <authorList>
            <person name="Ge X."/>
            <person name="Chen X."/>
            <person name="Liu W."/>
        </authorList>
    </citation>
    <scope>NUCLEOTIDE SEQUENCE [LARGE SCALE GENOMIC DNA]</scope>
    <source>
        <strain evidence="14 15">N2-109</strain>
    </source>
</reference>
<feature type="transmembrane region" description="Helical" evidence="10">
    <location>
        <begin position="310"/>
        <end position="331"/>
    </location>
</feature>
<keyword evidence="5 11" id="KW-0732">Signal</keyword>
<dbReference type="InterPro" id="IPR014755">
    <property type="entry name" value="Cu-Rt/internalin_Ig-like"/>
</dbReference>
<feature type="region of interest" description="Disordered" evidence="9">
    <location>
        <begin position="449"/>
        <end position="535"/>
    </location>
</feature>
<feature type="transmembrane region" description="Helical" evidence="10">
    <location>
        <begin position="244"/>
        <end position="266"/>
    </location>
</feature>
<keyword evidence="4" id="KW-0479">Metal-binding</keyword>
<dbReference type="InterPro" id="IPR032694">
    <property type="entry name" value="CopC/D"/>
</dbReference>
<evidence type="ECO:0000313" key="14">
    <source>
        <dbReference type="EMBL" id="MCT2589333.1"/>
    </source>
</evidence>
<dbReference type="InterPro" id="IPR008457">
    <property type="entry name" value="Cu-R_CopD_dom"/>
</dbReference>
<feature type="chain" id="PRO_5046277890" evidence="11">
    <location>
        <begin position="39"/>
        <end position="698"/>
    </location>
</feature>
<evidence type="ECO:0000256" key="10">
    <source>
        <dbReference type="SAM" id="Phobius"/>
    </source>
</evidence>
<proteinExistence type="predicted"/>
<dbReference type="RefSeq" id="WP_260216560.1">
    <property type="nucleotide sequence ID" value="NZ_JAJAGO010000002.1"/>
</dbReference>
<comment type="caution">
    <text evidence="14">The sequence shown here is derived from an EMBL/GenBank/DDBJ whole genome shotgun (WGS) entry which is preliminary data.</text>
</comment>
<feature type="domain" description="CopC" evidence="12">
    <location>
        <begin position="37"/>
        <end position="134"/>
    </location>
</feature>
<dbReference type="Proteomes" id="UP001156389">
    <property type="component" value="Unassembled WGS sequence"/>
</dbReference>
<feature type="compositionally biased region" description="Low complexity" evidence="9">
    <location>
        <begin position="512"/>
        <end position="525"/>
    </location>
</feature>
<evidence type="ECO:0000313" key="15">
    <source>
        <dbReference type="Proteomes" id="UP001156389"/>
    </source>
</evidence>
<evidence type="ECO:0000256" key="1">
    <source>
        <dbReference type="ARBA" id="ARBA00004651"/>
    </source>
</evidence>
<dbReference type="SUPFAM" id="SSF81296">
    <property type="entry name" value="E set domains"/>
    <property type="match status" value="1"/>
</dbReference>
<feature type="compositionally biased region" description="Low complexity" evidence="9">
    <location>
        <begin position="577"/>
        <end position="590"/>
    </location>
</feature>
<dbReference type="PANTHER" id="PTHR34820:SF4">
    <property type="entry name" value="INNER MEMBRANE PROTEIN YEBZ"/>
    <property type="match status" value="1"/>
</dbReference>
<feature type="compositionally biased region" description="Acidic residues" evidence="9">
    <location>
        <begin position="475"/>
        <end position="492"/>
    </location>
</feature>
<gene>
    <name evidence="14" type="ORF">LHJ74_05185</name>
</gene>
<feature type="transmembrane region" description="Helical" evidence="10">
    <location>
        <begin position="195"/>
        <end position="213"/>
    </location>
</feature>
<feature type="transmembrane region" description="Helical" evidence="10">
    <location>
        <begin position="415"/>
        <end position="437"/>
    </location>
</feature>
<keyword evidence="6 10" id="KW-1133">Transmembrane helix</keyword>
<dbReference type="PANTHER" id="PTHR34820">
    <property type="entry name" value="INNER MEMBRANE PROTEIN YEBZ"/>
    <property type="match status" value="1"/>
</dbReference>
<evidence type="ECO:0000256" key="9">
    <source>
        <dbReference type="SAM" id="MobiDB-lite"/>
    </source>
</evidence>
<evidence type="ECO:0000259" key="12">
    <source>
        <dbReference type="Pfam" id="PF04234"/>
    </source>
</evidence>
<sequence length="698" mass="71420">MPTTSPRQWLTWLLSTLGALAALCAFLLGTASPAAAHAALTGSSPAAGSVVGSAPGEVTLTFSENIATSDDSIRVLAPDGKRVDTGGLKDLSEGGAVKHGTQLRSDLADGTYTVAWKAVSADSHPIGGAFTFSIGAPSETSVGAQDTEAGGGTTGYLYDLARYAAYGGFVVLVGGAAFVLACWREGAKNEALQRLVSGAWVVMAAATVAMLALRGPYTGSGSLTDAFDLAVLKETLDTKSGTALMSRLLLLAAAAAFLSVLFGTYAKDGKDQKEDGKEGTDSKGGKQGKGGKQATDAKAPLRTPAERRDLLFGLSLGGTVVAAGLAATWAMSEHASTGIQTMLAMPVAVVHLLAVACWLGGLTSLLTALHRGTPPSVAATRRFSQLAFTSVIVLVGTGLYQSWRQVGSWSALTGTDYGVLLLLKLGLISLLLGIAWFSRRWTARLVGSATAGGSGVSGAEGRGEEEPGGVGGAAEGEDREDTDTDTDTDSEAEPVLVSAGGPDRDPDPDPVRAAQLARQRAATATARRKRARDSDLPRAGLRRSVLYEAGVAVAILAVATLLSGTEPGRAVESEQGSGATSAAPAGPVTVDLPFDTGGPNGKGTAKITLNPGTKGNNGLTIKATDPDGKPVKAPEVQVALTQPAKDIGPLRTTPNPAGEGRWVDTEVRLPVSGNWRIALTIRTSDIDQVTETKTVRIG</sequence>
<protein>
    <submittedName>
        <fullName evidence="14">Copper resistance protein CopC</fullName>
    </submittedName>
</protein>
<evidence type="ECO:0000256" key="2">
    <source>
        <dbReference type="ARBA" id="ARBA00022475"/>
    </source>
</evidence>
<keyword evidence="3 10" id="KW-0812">Transmembrane</keyword>
<evidence type="ECO:0000256" key="4">
    <source>
        <dbReference type="ARBA" id="ARBA00022723"/>
    </source>
</evidence>
<dbReference type="Pfam" id="PF04234">
    <property type="entry name" value="CopC"/>
    <property type="match status" value="1"/>
</dbReference>
<keyword evidence="8 10" id="KW-0472">Membrane</keyword>
<feature type="transmembrane region" description="Helical" evidence="10">
    <location>
        <begin position="343"/>
        <end position="366"/>
    </location>
</feature>
<organism evidence="14 15">
    <name type="scientific">Streptomyces gossypii</name>
    <dbReference type="NCBI Taxonomy" id="2883101"/>
    <lineage>
        <taxon>Bacteria</taxon>
        <taxon>Bacillati</taxon>
        <taxon>Actinomycetota</taxon>
        <taxon>Actinomycetes</taxon>
        <taxon>Kitasatosporales</taxon>
        <taxon>Streptomycetaceae</taxon>
        <taxon>Streptomyces</taxon>
    </lineage>
</organism>
<feature type="region of interest" description="Disordered" evidence="9">
    <location>
        <begin position="568"/>
        <end position="631"/>
    </location>
</feature>
<evidence type="ECO:0000256" key="7">
    <source>
        <dbReference type="ARBA" id="ARBA00023008"/>
    </source>
</evidence>
<evidence type="ECO:0000259" key="13">
    <source>
        <dbReference type="Pfam" id="PF05425"/>
    </source>
</evidence>